<dbReference type="EMBL" id="FQXJ01000006">
    <property type="protein sequence ID" value="SHI00867.1"/>
    <property type="molecule type" value="Genomic_DNA"/>
</dbReference>
<dbReference type="RefSeq" id="WP_159436928.1">
    <property type="nucleotide sequence ID" value="NZ_FQXJ01000006.1"/>
</dbReference>
<reference evidence="2" key="1">
    <citation type="submission" date="2016-11" db="EMBL/GenBank/DDBJ databases">
        <authorList>
            <person name="Varghese N."/>
            <person name="Submissions S."/>
        </authorList>
    </citation>
    <scope>NUCLEOTIDE SEQUENCE [LARGE SCALE GENOMIC DNA]</scope>
    <source>
        <strain evidence="2">DSM 15449</strain>
    </source>
</reference>
<organism evidence="1 2">
    <name type="scientific">Desulfosporosinus lacus DSM 15449</name>
    <dbReference type="NCBI Taxonomy" id="1121420"/>
    <lineage>
        <taxon>Bacteria</taxon>
        <taxon>Bacillati</taxon>
        <taxon>Bacillota</taxon>
        <taxon>Clostridia</taxon>
        <taxon>Eubacteriales</taxon>
        <taxon>Desulfitobacteriaceae</taxon>
        <taxon>Desulfosporosinus</taxon>
    </lineage>
</organism>
<sequence>MYLAEGITQRQIRENIGFEMDVSRGEEAEPPSQEILDILLNKVDPQRLMV</sequence>
<name>A0A1M5XLZ7_9FIRM</name>
<dbReference type="OrthoDB" id="9805230at2"/>
<keyword evidence="2" id="KW-1185">Reference proteome</keyword>
<protein>
    <submittedName>
        <fullName evidence="1">Glutaconate CoA-transferase subunit B</fullName>
    </submittedName>
</protein>
<dbReference type="GO" id="GO:0016740">
    <property type="term" value="F:transferase activity"/>
    <property type="evidence" value="ECO:0007669"/>
    <property type="project" value="UniProtKB-KW"/>
</dbReference>
<keyword evidence="1" id="KW-0808">Transferase</keyword>
<dbReference type="STRING" id="1121420.SAMN02746098_02110"/>
<dbReference type="Proteomes" id="UP000183954">
    <property type="component" value="Unassembled WGS sequence"/>
</dbReference>
<dbReference type="Gene3D" id="3.40.1080.10">
    <property type="entry name" value="Glutaconate Coenzyme A-transferase"/>
    <property type="match status" value="1"/>
</dbReference>
<accession>A0A1M5XLZ7</accession>
<gene>
    <name evidence="1" type="ORF">SAMN02746098_02110</name>
</gene>
<proteinExistence type="predicted"/>
<evidence type="ECO:0000313" key="2">
    <source>
        <dbReference type="Proteomes" id="UP000183954"/>
    </source>
</evidence>
<evidence type="ECO:0000313" key="1">
    <source>
        <dbReference type="EMBL" id="SHI00867.1"/>
    </source>
</evidence>
<dbReference type="AlphaFoldDB" id="A0A1M5XLZ7"/>